<dbReference type="InterPro" id="IPR001347">
    <property type="entry name" value="SIS_dom"/>
</dbReference>
<dbReference type="RefSeq" id="WP_306213109.1">
    <property type="nucleotide sequence ID" value="NZ_CP132353.1"/>
</dbReference>
<name>A0AA50HSP7_9GAMM</name>
<evidence type="ECO:0000259" key="1">
    <source>
        <dbReference type="PROSITE" id="PS51464"/>
    </source>
</evidence>
<dbReference type="SUPFAM" id="SSF53697">
    <property type="entry name" value="SIS domain"/>
    <property type="match status" value="1"/>
</dbReference>
<dbReference type="Gene3D" id="3.40.50.10490">
    <property type="entry name" value="Glucose-6-phosphate isomerase like protein, domain 1"/>
    <property type="match status" value="1"/>
</dbReference>
<dbReference type="Proteomes" id="UP001228139">
    <property type="component" value="Chromosome"/>
</dbReference>
<dbReference type="GO" id="GO:1901135">
    <property type="term" value="P:carbohydrate derivative metabolic process"/>
    <property type="evidence" value="ECO:0007669"/>
    <property type="project" value="InterPro"/>
</dbReference>
<proteinExistence type="predicted"/>
<dbReference type="InterPro" id="IPR035474">
    <property type="entry name" value="SIS_Kpsf"/>
</dbReference>
<dbReference type="Pfam" id="PF01380">
    <property type="entry name" value="SIS"/>
    <property type="match status" value="1"/>
</dbReference>
<organism evidence="2 3">
    <name type="scientific">Erwinia pyri</name>
    <dbReference type="NCBI Taxonomy" id="3062598"/>
    <lineage>
        <taxon>Bacteria</taxon>
        <taxon>Pseudomonadati</taxon>
        <taxon>Pseudomonadota</taxon>
        <taxon>Gammaproteobacteria</taxon>
        <taxon>Enterobacterales</taxon>
        <taxon>Erwiniaceae</taxon>
        <taxon>Erwinia</taxon>
    </lineage>
</organism>
<gene>
    <name evidence="2" type="ORF">Q3V30_06475</name>
</gene>
<dbReference type="PROSITE" id="PS51464">
    <property type="entry name" value="SIS"/>
    <property type="match status" value="1"/>
</dbReference>
<reference evidence="2 3" key="1">
    <citation type="submission" date="2023-07" db="EMBL/GenBank/DDBJ databases">
        <title>Pathogenic bacteria of pear tree diseases.</title>
        <authorList>
            <person name="Zhang Z."/>
            <person name="He L."/>
            <person name="Huang R."/>
        </authorList>
    </citation>
    <scope>NUCLEOTIDE SEQUENCE [LARGE SCALE GENOMIC DNA]</scope>
    <source>
        <strain evidence="2 3">DE2</strain>
    </source>
</reference>
<dbReference type="GO" id="GO:0097367">
    <property type="term" value="F:carbohydrate derivative binding"/>
    <property type="evidence" value="ECO:0007669"/>
    <property type="project" value="InterPro"/>
</dbReference>
<dbReference type="PANTHER" id="PTHR38418:SF2">
    <property type="entry name" value="SUGAR ISOMERASE, KPSF_GUTQ (AFU_ORTHOLOGUE AFUA_6G08860)"/>
    <property type="match status" value="1"/>
</dbReference>
<protein>
    <submittedName>
        <fullName evidence="2">SIS domain-containing protein</fullName>
    </submittedName>
</protein>
<evidence type="ECO:0000313" key="2">
    <source>
        <dbReference type="EMBL" id="WLS80903.1"/>
    </source>
</evidence>
<dbReference type="EMBL" id="CP132353">
    <property type="protein sequence ID" value="WLS80903.1"/>
    <property type="molecule type" value="Genomic_DNA"/>
</dbReference>
<dbReference type="PANTHER" id="PTHR38418">
    <property type="entry name" value="SUGAR ISOMERASE, KPSF/GUTQ (AFU_ORTHOLOGUE AFUA_6G08860)"/>
    <property type="match status" value="1"/>
</dbReference>
<dbReference type="CDD" id="cd05014">
    <property type="entry name" value="SIS_Kpsf"/>
    <property type="match status" value="1"/>
</dbReference>
<keyword evidence="3" id="KW-1185">Reference proteome</keyword>
<dbReference type="KEGG" id="epi:Q3V30_06475"/>
<evidence type="ECO:0000313" key="3">
    <source>
        <dbReference type="Proteomes" id="UP001228139"/>
    </source>
</evidence>
<dbReference type="InterPro" id="IPR046348">
    <property type="entry name" value="SIS_dom_sf"/>
</dbReference>
<sequence length="209" mass="22279">MPDNPGSLTRQQEDAWQQAQQGWQVWSQTLAVLDKQVDRQQWQAVLALIAGCRGKIAVTGVGTSGIAARKIAHMLACIEQPAIWLSAADAAHGDSGFLRPEDVLIMLSRGGNSDELTRLLPTVKAKGTTLVCVTENPDSALARSADQLLLTPRVEEIDPLKMLATTSIMVVLALFDGMIAGLMSDSGFGKEQLLAVHPGGNVGKVLRGD</sequence>
<feature type="domain" description="SIS" evidence="1">
    <location>
        <begin position="45"/>
        <end position="188"/>
    </location>
</feature>
<dbReference type="AlphaFoldDB" id="A0AA50HSP7"/>
<accession>A0AA50HSP7</accession>